<sequence length="179" mass="20636">MGVCCGEVHGWECDLHCNALVCRMQDLVRRGNSQYPGAKYIVRDNGERIDLRFHPKSSDLHLQCGYKVERHIRDGDLVIFNRQPTLHKMSMMGHRVKVLPWSTFRMNLSCTSPYNADFDGDEMNLHVPQSMETRAEVENIHVTPRQIITPQANKPVMGIVQDTLTAVRKMTKRDVFLEK</sequence>
<dbReference type="Pfam" id="PF00623">
    <property type="entry name" value="RNA_pol_Rpb1_2"/>
    <property type="match status" value="1"/>
</dbReference>
<accession>A0ABQ9IBV7</accession>
<evidence type="ECO:0000256" key="6">
    <source>
        <dbReference type="ARBA" id="ARBA00023163"/>
    </source>
</evidence>
<dbReference type="Gene3D" id="2.40.40.20">
    <property type="match status" value="1"/>
</dbReference>
<evidence type="ECO:0000256" key="1">
    <source>
        <dbReference type="ARBA" id="ARBA00006460"/>
    </source>
</evidence>
<dbReference type="PANTHER" id="PTHR19376:SF37">
    <property type="entry name" value="DNA-DIRECTED RNA POLYMERASE II SUBUNIT RPB1"/>
    <property type="match status" value="1"/>
</dbReference>
<dbReference type="EMBL" id="JARBHB010000002">
    <property type="protein sequence ID" value="KAJ8893393.1"/>
    <property type="molecule type" value="Genomic_DNA"/>
</dbReference>
<dbReference type="Proteomes" id="UP001159363">
    <property type="component" value="Chromosome 2"/>
</dbReference>
<dbReference type="Pfam" id="PF04983">
    <property type="entry name" value="RNA_pol_Rpb1_3"/>
    <property type="match status" value="1"/>
</dbReference>
<dbReference type="EC" id="2.7.7.6" evidence="2"/>
<evidence type="ECO:0000259" key="7">
    <source>
        <dbReference type="SMART" id="SM00663"/>
    </source>
</evidence>
<comment type="caution">
    <text evidence="8">The sequence shown here is derived from an EMBL/GenBank/DDBJ whole genome shotgun (WGS) entry which is preliminary data.</text>
</comment>
<reference evidence="8 9" key="1">
    <citation type="submission" date="2023-02" db="EMBL/GenBank/DDBJ databases">
        <title>LHISI_Scaffold_Assembly.</title>
        <authorList>
            <person name="Stuart O.P."/>
            <person name="Cleave R."/>
            <person name="Magrath M.J.L."/>
            <person name="Mikheyev A.S."/>
        </authorList>
    </citation>
    <scope>NUCLEOTIDE SEQUENCE [LARGE SCALE GENOMIC DNA]</scope>
    <source>
        <strain evidence="8">Daus_M_001</strain>
        <tissue evidence="8">Leg muscle</tissue>
    </source>
</reference>
<evidence type="ECO:0000256" key="3">
    <source>
        <dbReference type="ARBA" id="ARBA00022478"/>
    </source>
</evidence>
<evidence type="ECO:0000256" key="5">
    <source>
        <dbReference type="ARBA" id="ARBA00022695"/>
    </source>
</evidence>
<organism evidence="8 9">
    <name type="scientific">Dryococelus australis</name>
    <dbReference type="NCBI Taxonomy" id="614101"/>
    <lineage>
        <taxon>Eukaryota</taxon>
        <taxon>Metazoa</taxon>
        <taxon>Ecdysozoa</taxon>
        <taxon>Arthropoda</taxon>
        <taxon>Hexapoda</taxon>
        <taxon>Insecta</taxon>
        <taxon>Pterygota</taxon>
        <taxon>Neoptera</taxon>
        <taxon>Polyneoptera</taxon>
        <taxon>Phasmatodea</taxon>
        <taxon>Verophasmatodea</taxon>
        <taxon>Anareolatae</taxon>
        <taxon>Phasmatidae</taxon>
        <taxon>Eurycanthinae</taxon>
        <taxon>Dryococelus</taxon>
    </lineage>
</organism>
<keyword evidence="5" id="KW-0548">Nucleotidyltransferase</keyword>
<dbReference type="SUPFAM" id="SSF64484">
    <property type="entry name" value="beta and beta-prime subunits of DNA dependent RNA-polymerase"/>
    <property type="match status" value="1"/>
</dbReference>
<evidence type="ECO:0000256" key="4">
    <source>
        <dbReference type="ARBA" id="ARBA00022679"/>
    </source>
</evidence>
<dbReference type="SMART" id="SM00663">
    <property type="entry name" value="RPOLA_N"/>
    <property type="match status" value="1"/>
</dbReference>
<dbReference type="InterPro" id="IPR006592">
    <property type="entry name" value="RNA_pol_N"/>
</dbReference>
<dbReference type="Gene3D" id="3.30.1490.180">
    <property type="entry name" value="RNA polymerase ii"/>
    <property type="match status" value="1"/>
</dbReference>
<evidence type="ECO:0000313" key="8">
    <source>
        <dbReference type="EMBL" id="KAJ8893393.1"/>
    </source>
</evidence>
<dbReference type="InterPro" id="IPR045867">
    <property type="entry name" value="DNA-dir_RpoC_beta_prime"/>
</dbReference>
<name>A0ABQ9IBV7_9NEOP</name>
<dbReference type="InterPro" id="IPR000722">
    <property type="entry name" value="RNA_pol_asu"/>
</dbReference>
<feature type="domain" description="RNA polymerase N-terminal" evidence="7">
    <location>
        <begin position="7"/>
        <end position="171"/>
    </location>
</feature>
<gene>
    <name evidence="8" type="ORF">PR048_005984</name>
</gene>
<dbReference type="PANTHER" id="PTHR19376">
    <property type="entry name" value="DNA-DIRECTED RNA POLYMERASE"/>
    <property type="match status" value="1"/>
</dbReference>
<dbReference type="Gene3D" id="1.10.274.100">
    <property type="entry name" value="RNA polymerase Rpb1, domain 3"/>
    <property type="match status" value="1"/>
</dbReference>
<keyword evidence="6" id="KW-0804">Transcription</keyword>
<evidence type="ECO:0000313" key="9">
    <source>
        <dbReference type="Proteomes" id="UP001159363"/>
    </source>
</evidence>
<comment type="similarity">
    <text evidence="1">Belongs to the RNA polymerase beta' chain family.</text>
</comment>
<dbReference type="InterPro" id="IPR042102">
    <property type="entry name" value="RNA_pol_Rpb1_3_sf"/>
</dbReference>
<proteinExistence type="inferred from homology"/>
<feature type="non-terminal residue" evidence="8">
    <location>
        <position position="179"/>
    </location>
</feature>
<dbReference type="InterPro" id="IPR007066">
    <property type="entry name" value="RNA_pol_Rpb1_3"/>
</dbReference>
<protein>
    <recommendedName>
        <fullName evidence="2">DNA-directed RNA polymerase</fullName>
        <ecNumber evidence="2">2.7.7.6</ecNumber>
    </recommendedName>
</protein>
<keyword evidence="9" id="KW-1185">Reference proteome</keyword>
<evidence type="ECO:0000256" key="2">
    <source>
        <dbReference type="ARBA" id="ARBA00012418"/>
    </source>
</evidence>
<keyword evidence="4" id="KW-0808">Transferase</keyword>
<keyword evidence="3" id="KW-0240">DNA-directed RNA polymerase</keyword>